<proteinExistence type="predicted"/>
<protein>
    <submittedName>
        <fullName evidence="1">Uncharacterized protein</fullName>
    </submittedName>
</protein>
<keyword evidence="2" id="KW-1185">Reference proteome</keyword>
<dbReference type="InParanoid" id="A0A0C3AA73"/>
<dbReference type="Proteomes" id="UP000053989">
    <property type="component" value="Unassembled WGS sequence"/>
</dbReference>
<feature type="non-terminal residue" evidence="1">
    <location>
        <position position="1"/>
    </location>
</feature>
<evidence type="ECO:0000313" key="1">
    <source>
        <dbReference type="EMBL" id="KIM70633.1"/>
    </source>
</evidence>
<evidence type="ECO:0000313" key="2">
    <source>
        <dbReference type="Proteomes" id="UP000053989"/>
    </source>
</evidence>
<sequence length="155" mass="17353">LVTYRFTSLSPTILNCQVLDPHNETRFWVVTEGGVPSCTLLKNPMGAKVALINWQTAPPQIDLPGLVTRQPAAQWLCLTPDRGSRHMAFSGICYFWTPLGRDLHLYTLGNPVFLARISKAQDHVVLEFTPRALQLGLFEVVILSTILLQSGRRIE</sequence>
<accession>A0A0C3AA73</accession>
<reference evidence="1 2" key="1">
    <citation type="submission" date="2014-04" db="EMBL/GenBank/DDBJ databases">
        <authorList>
            <consortium name="DOE Joint Genome Institute"/>
            <person name="Kuo A."/>
            <person name="Kohler A."/>
            <person name="Nagy L.G."/>
            <person name="Floudas D."/>
            <person name="Copeland A."/>
            <person name="Barry K.W."/>
            <person name="Cichocki N."/>
            <person name="Veneault-Fourrey C."/>
            <person name="LaButti K."/>
            <person name="Lindquist E.A."/>
            <person name="Lipzen A."/>
            <person name="Lundell T."/>
            <person name="Morin E."/>
            <person name="Murat C."/>
            <person name="Sun H."/>
            <person name="Tunlid A."/>
            <person name="Henrissat B."/>
            <person name="Grigoriev I.V."/>
            <person name="Hibbett D.S."/>
            <person name="Martin F."/>
            <person name="Nordberg H.P."/>
            <person name="Cantor M.N."/>
            <person name="Hua S.X."/>
        </authorList>
    </citation>
    <scope>NUCLEOTIDE SEQUENCE [LARGE SCALE GENOMIC DNA]</scope>
    <source>
        <strain evidence="1 2">Foug A</strain>
    </source>
</reference>
<dbReference type="AlphaFoldDB" id="A0A0C3AA73"/>
<dbReference type="HOGENOM" id="CLU_098000_0_0_1"/>
<dbReference type="EMBL" id="KN822004">
    <property type="protein sequence ID" value="KIM70633.1"/>
    <property type="molecule type" value="Genomic_DNA"/>
</dbReference>
<dbReference type="OrthoDB" id="3191568at2759"/>
<organism evidence="1 2">
    <name type="scientific">Scleroderma citrinum Foug A</name>
    <dbReference type="NCBI Taxonomy" id="1036808"/>
    <lineage>
        <taxon>Eukaryota</taxon>
        <taxon>Fungi</taxon>
        <taxon>Dikarya</taxon>
        <taxon>Basidiomycota</taxon>
        <taxon>Agaricomycotina</taxon>
        <taxon>Agaricomycetes</taxon>
        <taxon>Agaricomycetidae</taxon>
        <taxon>Boletales</taxon>
        <taxon>Sclerodermatineae</taxon>
        <taxon>Sclerodermataceae</taxon>
        <taxon>Scleroderma</taxon>
    </lineage>
</organism>
<name>A0A0C3AA73_9AGAM</name>
<feature type="non-terminal residue" evidence="1">
    <location>
        <position position="155"/>
    </location>
</feature>
<reference evidence="2" key="2">
    <citation type="submission" date="2015-01" db="EMBL/GenBank/DDBJ databases">
        <title>Evolutionary Origins and Diversification of the Mycorrhizal Mutualists.</title>
        <authorList>
            <consortium name="DOE Joint Genome Institute"/>
            <consortium name="Mycorrhizal Genomics Consortium"/>
            <person name="Kohler A."/>
            <person name="Kuo A."/>
            <person name="Nagy L.G."/>
            <person name="Floudas D."/>
            <person name="Copeland A."/>
            <person name="Barry K.W."/>
            <person name="Cichocki N."/>
            <person name="Veneault-Fourrey C."/>
            <person name="LaButti K."/>
            <person name="Lindquist E.A."/>
            <person name="Lipzen A."/>
            <person name="Lundell T."/>
            <person name="Morin E."/>
            <person name="Murat C."/>
            <person name="Riley R."/>
            <person name="Ohm R."/>
            <person name="Sun H."/>
            <person name="Tunlid A."/>
            <person name="Henrissat B."/>
            <person name="Grigoriev I.V."/>
            <person name="Hibbett D.S."/>
            <person name="Martin F."/>
        </authorList>
    </citation>
    <scope>NUCLEOTIDE SEQUENCE [LARGE SCALE GENOMIC DNA]</scope>
    <source>
        <strain evidence="2">Foug A</strain>
    </source>
</reference>
<gene>
    <name evidence="1" type="ORF">SCLCIDRAFT_53479</name>
</gene>